<dbReference type="AlphaFoldDB" id="A0ABD6Y3V1"/>
<dbReference type="CDD" id="cd00093">
    <property type="entry name" value="HTH_XRE"/>
    <property type="match status" value="1"/>
</dbReference>
<sequence length="71" mass="7906">MVTVLKKEAYKELKSAIDKRGLKQNYVARRIGITPNYLGQILNGNRKLSAEVALRAAHVLGLPLDIFLDLS</sequence>
<evidence type="ECO:0000259" key="1">
    <source>
        <dbReference type="PROSITE" id="PS50943"/>
    </source>
</evidence>
<protein>
    <submittedName>
        <fullName evidence="2">XRE family transcriptional regulator</fullName>
    </submittedName>
</protein>
<dbReference type="InterPro" id="IPR010982">
    <property type="entry name" value="Lambda_DNA-bd_dom_sf"/>
</dbReference>
<dbReference type="Gene3D" id="1.10.260.40">
    <property type="entry name" value="lambda repressor-like DNA-binding domains"/>
    <property type="match status" value="1"/>
</dbReference>
<dbReference type="SMART" id="SM00530">
    <property type="entry name" value="HTH_XRE"/>
    <property type="match status" value="1"/>
</dbReference>
<name>A0ABD6Y3V1_LIMRT</name>
<accession>A0ABD6Y3V1</accession>
<gene>
    <name evidence="2" type="ORF">DKZ35_10535</name>
</gene>
<dbReference type="EMBL" id="QGHV01000095">
    <property type="protein sequence ID" value="PWT36404.1"/>
    <property type="molecule type" value="Genomic_DNA"/>
</dbReference>
<dbReference type="InterPro" id="IPR001387">
    <property type="entry name" value="Cro/C1-type_HTH"/>
</dbReference>
<dbReference type="Proteomes" id="UP000245735">
    <property type="component" value="Unassembled WGS sequence"/>
</dbReference>
<dbReference type="PROSITE" id="PS50943">
    <property type="entry name" value="HTH_CROC1"/>
    <property type="match status" value="1"/>
</dbReference>
<comment type="caution">
    <text evidence="2">The sequence shown here is derived from an EMBL/GenBank/DDBJ whole genome shotgun (WGS) entry which is preliminary data.</text>
</comment>
<feature type="domain" description="HTH cro/C1-type" evidence="1">
    <location>
        <begin position="13"/>
        <end position="67"/>
    </location>
</feature>
<evidence type="ECO:0000313" key="2">
    <source>
        <dbReference type="EMBL" id="PWT36404.1"/>
    </source>
</evidence>
<organism evidence="2 3">
    <name type="scientific">Limosilactobacillus reuteri</name>
    <name type="common">Lactobacillus reuteri</name>
    <dbReference type="NCBI Taxonomy" id="1598"/>
    <lineage>
        <taxon>Bacteria</taxon>
        <taxon>Bacillati</taxon>
        <taxon>Bacillota</taxon>
        <taxon>Bacilli</taxon>
        <taxon>Lactobacillales</taxon>
        <taxon>Lactobacillaceae</taxon>
        <taxon>Limosilactobacillus</taxon>
    </lineage>
</organism>
<dbReference type="SUPFAM" id="SSF47413">
    <property type="entry name" value="lambda repressor-like DNA-binding domains"/>
    <property type="match status" value="1"/>
</dbReference>
<proteinExistence type="predicted"/>
<reference evidence="3" key="1">
    <citation type="journal article" date="2018" name="Front. Microbiol.">
        <title>Comparative Genomics of the Herbivore Gut Symbiont Lactobacillus reuteri Reveals Genetic Diversity and Lifestyle Adaptation.</title>
        <authorList>
            <person name="Zhao J."/>
        </authorList>
    </citation>
    <scope>NUCLEOTIDE SEQUENCE [LARGE SCALE GENOMIC DNA]</scope>
    <source>
        <strain evidence="3">LR9</strain>
    </source>
</reference>
<evidence type="ECO:0000313" key="3">
    <source>
        <dbReference type="Proteomes" id="UP000245735"/>
    </source>
</evidence>
<dbReference type="Pfam" id="PF01381">
    <property type="entry name" value="HTH_3"/>
    <property type="match status" value="1"/>
</dbReference>